<keyword evidence="2" id="KW-1185">Reference proteome</keyword>
<dbReference type="Proteomes" id="UP001162992">
    <property type="component" value="Chromosome 15"/>
</dbReference>
<evidence type="ECO:0000313" key="1">
    <source>
        <dbReference type="EMBL" id="KAJ7529481.1"/>
    </source>
</evidence>
<gene>
    <name evidence="1" type="ORF">O6H91_15G052400</name>
</gene>
<accession>A0ACC2BI88</accession>
<reference evidence="2" key="1">
    <citation type="journal article" date="2024" name="Proc. Natl. Acad. Sci. U.S.A.">
        <title>Extraordinary preservation of gene collinearity over three hundred million years revealed in homosporous lycophytes.</title>
        <authorList>
            <person name="Li C."/>
            <person name="Wickell D."/>
            <person name="Kuo L.Y."/>
            <person name="Chen X."/>
            <person name="Nie B."/>
            <person name="Liao X."/>
            <person name="Peng D."/>
            <person name="Ji J."/>
            <person name="Jenkins J."/>
            <person name="Williams M."/>
            <person name="Shu S."/>
            <person name="Plott C."/>
            <person name="Barry K."/>
            <person name="Rajasekar S."/>
            <person name="Grimwood J."/>
            <person name="Han X."/>
            <person name="Sun S."/>
            <person name="Hou Z."/>
            <person name="He W."/>
            <person name="Dai G."/>
            <person name="Sun C."/>
            <person name="Schmutz J."/>
            <person name="Leebens-Mack J.H."/>
            <person name="Li F.W."/>
            <person name="Wang L."/>
        </authorList>
    </citation>
    <scope>NUCLEOTIDE SEQUENCE [LARGE SCALE GENOMIC DNA]</scope>
    <source>
        <strain evidence="2">cv. PW_Plant_1</strain>
    </source>
</reference>
<name>A0ACC2BI88_DIPCM</name>
<evidence type="ECO:0000313" key="2">
    <source>
        <dbReference type="Proteomes" id="UP001162992"/>
    </source>
</evidence>
<organism evidence="1 2">
    <name type="scientific">Diphasiastrum complanatum</name>
    <name type="common">Issler's clubmoss</name>
    <name type="synonym">Lycopodium complanatum</name>
    <dbReference type="NCBI Taxonomy" id="34168"/>
    <lineage>
        <taxon>Eukaryota</taxon>
        <taxon>Viridiplantae</taxon>
        <taxon>Streptophyta</taxon>
        <taxon>Embryophyta</taxon>
        <taxon>Tracheophyta</taxon>
        <taxon>Lycopodiopsida</taxon>
        <taxon>Lycopodiales</taxon>
        <taxon>Lycopodiaceae</taxon>
        <taxon>Lycopodioideae</taxon>
        <taxon>Diphasiastrum</taxon>
    </lineage>
</organism>
<dbReference type="EMBL" id="CM055106">
    <property type="protein sequence ID" value="KAJ7529481.1"/>
    <property type="molecule type" value="Genomic_DNA"/>
</dbReference>
<comment type="caution">
    <text evidence="1">The sequence shown here is derived from an EMBL/GenBank/DDBJ whole genome shotgun (WGS) entry which is preliminary data.</text>
</comment>
<sequence length="674" mass="73403">MRKPPHMEGRLGMLTKLDLSKRPPDDGMTDVEDQETDETVTTMTSGSAASLFQRMLHDGRDQEATSPSTKRRAVMPSNILQSRFGISEPAEFAYFGARAASTSTAVKSMGGHELRSPSKQDEAGDRSLNINEKAKLSFGNQVRDNPNNASDRSTLEDGSPPCSPQHYAEENTRLRNRLINIEAEMIRVKHDNEKLRLMLSQIKEDYERLTMSLCKKQSDKSEHFIQPAFTPRELQDATKKQSMPAISLAQDAYSPQFKEKSQKSSSSPRAMPLNSSGFHPTSAHVSSMFPEHPNDISEENGLSERNLSESYKQQTTENSQEIQGQNYGVGGMAGRTDSAAVPLQASTNWLSSGNFLNCNLQSQVAQMEPMLRKARVSVRARSNTPTLNDGCQWRKYGQKMAKGNPCPRAYYRCTMAPGCPVRKQVQRCADDMSILINTYEGTHNHPLPPAAMTMASTTSAAASMLLSGCTSSEIAMNANFMTGQQNSSAIIAPANYSGLNTLPSVILDLTNNPVAPGTQLSLSAGISNTSTTFNLQPSSMNVIQQPNQAFRTQMFHRSQPSYEPTTASAPLMRSTAPTFVDPNPSRPHTVSQGFSNTQQLSFQGNLVSQPEVRYAQSRSTQFSAQQSLADSVTAATAVITADPNFTAALAAAITSIISQSNSQVNHGDVSGKSS</sequence>
<proteinExistence type="predicted"/>
<protein>
    <submittedName>
        <fullName evidence="1">Uncharacterized protein</fullName>
    </submittedName>
</protein>